<dbReference type="VEuPathDB" id="FungiDB:SeMB42_g06693"/>
<dbReference type="SUPFAM" id="SSF81340">
    <property type="entry name" value="Clc chloride channel"/>
    <property type="match status" value="1"/>
</dbReference>
<keyword evidence="7 10" id="KW-0129">CBS domain</keyword>
<dbReference type="InterPro" id="IPR014743">
    <property type="entry name" value="Cl-channel_core"/>
</dbReference>
<dbReference type="Proteomes" id="UP000317494">
    <property type="component" value="Unassembled WGS sequence"/>
</dbReference>
<feature type="transmembrane region" description="Helical" evidence="11">
    <location>
        <begin position="86"/>
        <end position="109"/>
    </location>
</feature>
<feature type="transmembrane region" description="Helical" evidence="11">
    <location>
        <begin position="350"/>
        <end position="371"/>
    </location>
</feature>
<dbReference type="EMBL" id="QEAN01000395">
    <property type="protein sequence ID" value="TPX38524.1"/>
    <property type="molecule type" value="Genomic_DNA"/>
</dbReference>
<dbReference type="AlphaFoldDB" id="A0A507CJV7"/>
<feature type="transmembrane region" description="Helical" evidence="11">
    <location>
        <begin position="611"/>
        <end position="637"/>
    </location>
</feature>
<name>A0A507CJV7_9FUNG</name>
<evidence type="ECO:0000256" key="5">
    <source>
        <dbReference type="ARBA" id="ARBA00022989"/>
    </source>
</evidence>
<protein>
    <recommendedName>
        <fullName evidence="11">Chloride channel protein</fullName>
    </recommendedName>
</protein>
<dbReference type="PRINTS" id="PR00762">
    <property type="entry name" value="CLCHANNEL"/>
</dbReference>
<evidence type="ECO:0000256" key="4">
    <source>
        <dbReference type="ARBA" id="ARBA00022737"/>
    </source>
</evidence>
<feature type="transmembrane region" description="Helical" evidence="11">
    <location>
        <begin position="130"/>
        <end position="154"/>
    </location>
</feature>
<evidence type="ECO:0000256" key="3">
    <source>
        <dbReference type="ARBA" id="ARBA00022692"/>
    </source>
</evidence>
<keyword evidence="9 11" id="KW-0868">Chloride</keyword>
<dbReference type="Pfam" id="PF00571">
    <property type="entry name" value="CBS"/>
    <property type="match status" value="2"/>
</dbReference>
<feature type="transmembrane region" description="Helical" evidence="11">
    <location>
        <begin position="578"/>
        <end position="599"/>
    </location>
</feature>
<comment type="caution">
    <text evidence="14">The sequence shown here is derived from an EMBL/GenBank/DDBJ whole genome shotgun (WGS) entry which is preliminary data.</text>
</comment>
<keyword evidence="15" id="KW-1185">Reference proteome</keyword>
<proteinExistence type="inferred from homology"/>
<dbReference type="SUPFAM" id="SSF54631">
    <property type="entry name" value="CBS-domain pair"/>
    <property type="match status" value="1"/>
</dbReference>
<dbReference type="PROSITE" id="PS51371">
    <property type="entry name" value="CBS"/>
    <property type="match status" value="2"/>
</dbReference>
<evidence type="ECO:0000256" key="6">
    <source>
        <dbReference type="ARBA" id="ARBA00023065"/>
    </source>
</evidence>
<dbReference type="InterPro" id="IPR046342">
    <property type="entry name" value="CBS_dom_sf"/>
</dbReference>
<feature type="transmembrane region" description="Helical" evidence="11">
    <location>
        <begin position="184"/>
        <end position="203"/>
    </location>
</feature>
<evidence type="ECO:0000313" key="15">
    <source>
        <dbReference type="Proteomes" id="UP000317494"/>
    </source>
</evidence>
<dbReference type="Pfam" id="PF00654">
    <property type="entry name" value="Voltage_CLC"/>
    <property type="match status" value="1"/>
</dbReference>
<dbReference type="Gene3D" id="3.10.580.10">
    <property type="entry name" value="CBS-domain"/>
    <property type="match status" value="1"/>
</dbReference>
<feature type="transmembrane region" description="Helical" evidence="11">
    <location>
        <begin position="554"/>
        <end position="572"/>
    </location>
</feature>
<feature type="region of interest" description="Disordered" evidence="12">
    <location>
        <begin position="859"/>
        <end position="883"/>
    </location>
</feature>
<evidence type="ECO:0000256" key="11">
    <source>
        <dbReference type="RuleBase" id="RU361221"/>
    </source>
</evidence>
<comment type="subcellular location">
    <subcellularLocation>
        <location evidence="1 11">Membrane</location>
        <topology evidence="1 11">Multi-pass membrane protein</topology>
    </subcellularLocation>
</comment>
<dbReference type="SMART" id="SM00116">
    <property type="entry name" value="CBS"/>
    <property type="match status" value="2"/>
</dbReference>
<feature type="transmembrane region" description="Helical" evidence="11">
    <location>
        <begin position="258"/>
        <end position="283"/>
    </location>
</feature>
<keyword evidence="3 11" id="KW-0812">Transmembrane</keyword>
<dbReference type="GO" id="GO:0005254">
    <property type="term" value="F:chloride channel activity"/>
    <property type="evidence" value="ECO:0007669"/>
    <property type="project" value="UniProtKB-UniRule"/>
</dbReference>
<feature type="compositionally biased region" description="Polar residues" evidence="12">
    <location>
        <begin position="865"/>
        <end position="883"/>
    </location>
</feature>
<dbReference type="GO" id="GO:0016020">
    <property type="term" value="C:membrane"/>
    <property type="evidence" value="ECO:0007669"/>
    <property type="project" value="UniProtKB-SubCell"/>
</dbReference>
<dbReference type="CDD" id="cd04591">
    <property type="entry name" value="CBS_pair_voltage-gated_CLC_euk_bac"/>
    <property type="match status" value="1"/>
</dbReference>
<evidence type="ECO:0000256" key="7">
    <source>
        <dbReference type="ARBA" id="ARBA00023122"/>
    </source>
</evidence>
<dbReference type="PANTHER" id="PTHR11689:SF136">
    <property type="entry name" value="H(+)_CL(-) EXCHANGE TRANSPORTER 7"/>
    <property type="match status" value="1"/>
</dbReference>
<evidence type="ECO:0000259" key="13">
    <source>
        <dbReference type="PROSITE" id="PS51371"/>
    </source>
</evidence>
<feature type="transmembrane region" description="Helical" evidence="11">
    <location>
        <begin position="327"/>
        <end position="344"/>
    </location>
</feature>
<sequence>MTQPASSPISPAGVPRSRSSILLTAIQAPFSAEGLSRASTDVLNEYTRRQLKASRTESLDFEEPDGDLLRDHYKRQTPNELLRHDLMGYVVALGLALLVATTRLLIYYITEYILEWRSQSFIMYFEQGKVSTAWGYAFGTSLLFAIPTSILILFEPGASGSGMPEVLAYLNGVAVEKFTTWRTLIFKVIGMIGIVSAGLFSGFEGPMSHVGTIMGILLTKSIRKSDILTRWFYGEGAAEQKGDISNILHVTEKNTIRIFAATGAAIGLAAAFHSPLASTLFVIEEAASFFHVDLIVRTLFACLVAYFLVGGVSMLKKGQNLKHISPVAYSVFAVNASCAPIIAYQDVAVWIFMGLVFGIVGHFYNKVIVYIREVRAKRLVPHPYLRLFEIIVVCLITSLVVIYMPRTGQFNKCTSPLQVVHHLRAVITKAECQATCGSDINVVIAATPACFSAVCLPDALLEVYSTEFYASFEKAANVCPSLVGLERENYVAPPVNLTNVASAFEPEELELLSSPGCETNGYLELATLLFASPERILSLLFIRGLYNLYHPATLVVFGVLYILLSLMVHGIALPTDLVIPNLIIGATAGRLMGMMINFFKERLGQTQVDPGAYALLGMAGFWSGTSRMLVTVMLIAIESTFELDHVPALLVVCVVATTAGNYLGGSMYHMEIHSQKLPFLPHEPPHELKSRRIDTLMSFPVRSVGPTVPLSQVRDILESGKHSGFPVVNEKHETLGLLLRSQLHRKLRSLLSDEGILRDNDLVDVSGIMNKSPHTVVTGTTASKAYIEFRALALRHLLVVNHHHQLVGMVTRKDFLNEEHGLHNAHLRGTIARHATVTGSDSNGNGSTLRRVGFPKISRSRSSSVNNTVENQSLKSHSFSTSMNRDPGGLTQIPDANSKWQASVVRPPDTRTMGREYEATASADVVMPGFGHEMREMQDKQVKGGGHALLDIDEENGGGAKGKRALRDASIDDVARAFQGGGGGTRHMVLILTSRAAPTWPQNLNWEAYAAIDYTSIQGAQEDERLALQTIYQGLLAWDNTNCCGCYGTLSAIPSSDTSIAMSIPGSTNK</sequence>
<evidence type="ECO:0000256" key="8">
    <source>
        <dbReference type="ARBA" id="ARBA00023136"/>
    </source>
</evidence>
<feature type="domain" description="CBS" evidence="13">
    <location>
        <begin position="697"/>
        <end position="754"/>
    </location>
</feature>
<dbReference type="PANTHER" id="PTHR11689">
    <property type="entry name" value="CHLORIDE CHANNEL PROTEIN CLC FAMILY MEMBER"/>
    <property type="match status" value="1"/>
</dbReference>
<feature type="domain" description="CBS" evidence="13">
    <location>
        <begin position="769"/>
        <end position="828"/>
    </location>
</feature>
<evidence type="ECO:0000256" key="2">
    <source>
        <dbReference type="ARBA" id="ARBA00022448"/>
    </source>
</evidence>
<dbReference type="InterPro" id="IPR051280">
    <property type="entry name" value="Cl-channel/antiporter"/>
</dbReference>
<keyword evidence="8 11" id="KW-0472">Membrane</keyword>
<evidence type="ECO:0000313" key="14">
    <source>
        <dbReference type="EMBL" id="TPX38524.1"/>
    </source>
</evidence>
<keyword evidence="6 11" id="KW-0406">Ion transport</keyword>
<keyword evidence="4" id="KW-0677">Repeat</keyword>
<dbReference type="InterPro" id="IPR000644">
    <property type="entry name" value="CBS_dom"/>
</dbReference>
<comment type="similarity">
    <text evidence="11">Belongs to the chloride channel (TC 2.A.49) family.</text>
</comment>
<reference evidence="14 15" key="1">
    <citation type="journal article" date="2019" name="Sci. Rep.">
        <title>Comparative genomics of chytrid fungi reveal insights into the obligate biotrophic and pathogenic lifestyle of Synchytrium endobioticum.</title>
        <authorList>
            <person name="van de Vossenberg B.T.L.H."/>
            <person name="Warris S."/>
            <person name="Nguyen H.D.T."/>
            <person name="van Gent-Pelzer M.P.E."/>
            <person name="Joly D.L."/>
            <person name="van de Geest H.C."/>
            <person name="Bonants P.J.M."/>
            <person name="Smith D.S."/>
            <person name="Levesque C.A."/>
            <person name="van der Lee T.A.J."/>
        </authorList>
    </citation>
    <scope>NUCLEOTIDE SEQUENCE [LARGE SCALE GENOMIC DNA]</scope>
    <source>
        <strain evidence="14 15">MB42</strain>
    </source>
</reference>
<dbReference type="InterPro" id="IPR001807">
    <property type="entry name" value="ClC"/>
</dbReference>
<evidence type="ECO:0000256" key="9">
    <source>
        <dbReference type="ARBA" id="ARBA00023214"/>
    </source>
</evidence>
<feature type="transmembrane region" description="Helical" evidence="11">
    <location>
        <begin position="383"/>
        <end position="404"/>
    </location>
</feature>
<organism evidence="14 15">
    <name type="scientific">Synchytrium endobioticum</name>
    <dbReference type="NCBI Taxonomy" id="286115"/>
    <lineage>
        <taxon>Eukaryota</taxon>
        <taxon>Fungi</taxon>
        <taxon>Fungi incertae sedis</taxon>
        <taxon>Chytridiomycota</taxon>
        <taxon>Chytridiomycota incertae sedis</taxon>
        <taxon>Chytridiomycetes</taxon>
        <taxon>Synchytriales</taxon>
        <taxon>Synchytriaceae</taxon>
        <taxon>Synchytrium</taxon>
    </lineage>
</organism>
<dbReference type="Gene3D" id="1.10.3080.10">
    <property type="entry name" value="Clc chloride channel"/>
    <property type="match status" value="1"/>
</dbReference>
<keyword evidence="2 11" id="KW-0813">Transport</keyword>
<keyword evidence="5 11" id="KW-1133">Transmembrane helix</keyword>
<dbReference type="STRING" id="286115.A0A507CJV7"/>
<feature type="transmembrane region" description="Helical" evidence="11">
    <location>
        <begin position="295"/>
        <end position="315"/>
    </location>
</feature>
<evidence type="ECO:0000256" key="12">
    <source>
        <dbReference type="SAM" id="MobiDB-lite"/>
    </source>
</evidence>
<feature type="transmembrane region" description="Helical" evidence="11">
    <location>
        <begin position="649"/>
        <end position="668"/>
    </location>
</feature>
<accession>A0A507CJV7</accession>
<evidence type="ECO:0000256" key="10">
    <source>
        <dbReference type="PROSITE-ProRule" id="PRU00703"/>
    </source>
</evidence>
<evidence type="ECO:0000256" key="1">
    <source>
        <dbReference type="ARBA" id="ARBA00004141"/>
    </source>
</evidence>
<gene>
    <name evidence="14" type="ORF">SeMB42_g06693</name>
</gene>